<evidence type="ECO:0000259" key="12">
    <source>
        <dbReference type="SMART" id="SM00479"/>
    </source>
</evidence>
<keyword evidence="11" id="KW-0472">Membrane</keyword>
<evidence type="ECO:0000313" key="14">
    <source>
        <dbReference type="RefSeq" id="XP_015178086.1"/>
    </source>
</evidence>
<evidence type="ECO:0000256" key="2">
    <source>
        <dbReference type="ARBA" id="ARBA00006357"/>
    </source>
</evidence>
<comment type="subcellular location">
    <subcellularLocation>
        <location evidence="1">Nucleus</location>
    </subcellularLocation>
</comment>
<keyword evidence="11" id="KW-1133">Transmembrane helix</keyword>
<evidence type="ECO:0000256" key="11">
    <source>
        <dbReference type="SAM" id="Phobius"/>
    </source>
</evidence>
<keyword evidence="11" id="KW-0812">Transmembrane</keyword>
<dbReference type="Pfam" id="PF00929">
    <property type="entry name" value="RNase_T"/>
    <property type="match status" value="1"/>
</dbReference>
<keyword evidence="5" id="KW-0677">Repeat</keyword>
<dbReference type="Proteomes" id="UP000694924">
    <property type="component" value="Unplaced"/>
</dbReference>
<feature type="region of interest" description="Disordered" evidence="10">
    <location>
        <begin position="216"/>
        <end position="305"/>
    </location>
</feature>
<keyword evidence="6" id="KW-0378">Hydrolase</keyword>
<evidence type="ECO:0000256" key="6">
    <source>
        <dbReference type="ARBA" id="ARBA00022801"/>
    </source>
</evidence>
<keyword evidence="3" id="KW-0540">Nuclease</keyword>
<keyword evidence="7" id="KW-0862">Zinc</keyword>
<dbReference type="Gene3D" id="4.10.1130.20">
    <property type="match status" value="1"/>
</dbReference>
<dbReference type="InterPro" id="IPR013520">
    <property type="entry name" value="Ribonucl_H"/>
</dbReference>
<name>A0ABM1ICZ9_POLDO</name>
<evidence type="ECO:0000256" key="3">
    <source>
        <dbReference type="ARBA" id="ARBA00022722"/>
    </source>
</evidence>
<evidence type="ECO:0000256" key="10">
    <source>
        <dbReference type="SAM" id="MobiDB-lite"/>
    </source>
</evidence>
<evidence type="ECO:0000313" key="13">
    <source>
        <dbReference type="Proteomes" id="UP000694924"/>
    </source>
</evidence>
<dbReference type="SMART" id="SM00479">
    <property type="entry name" value="EXOIII"/>
    <property type="match status" value="1"/>
</dbReference>
<dbReference type="SUPFAM" id="SSF53098">
    <property type="entry name" value="Ribonuclease H-like"/>
    <property type="match status" value="1"/>
</dbReference>
<feature type="transmembrane region" description="Helical" evidence="11">
    <location>
        <begin position="17"/>
        <end position="37"/>
    </location>
</feature>
<keyword evidence="9" id="KW-0539">Nucleus</keyword>
<dbReference type="Gene3D" id="2.130.10.10">
    <property type="entry name" value="YVTN repeat-like/Quinoprotein amine dehydrogenase"/>
    <property type="match status" value="1"/>
</dbReference>
<keyword evidence="4" id="KW-0479">Metal-binding</keyword>
<evidence type="ECO:0000256" key="7">
    <source>
        <dbReference type="ARBA" id="ARBA00022833"/>
    </source>
</evidence>
<dbReference type="RefSeq" id="XP_015178086.1">
    <property type="nucleotide sequence ID" value="XM_015322600.1"/>
</dbReference>
<comment type="similarity">
    <text evidence="2">Belongs to the REXO1/REXO3 family.</text>
</comment>
<feature type="compositionally biased region" description="Polar residues" evidence="10">
    <location>
        <begin position="183"/>
        <end position="194"/>
    </location>
</feature>
<dbReference type="GeneID" id="107067262"/>
<evidence type="ECO:0000256" key="1">
    <source>
        <dbReference type="ARBA" id="ARBA00004123"/>
    </source>
</evidence>
<accession>A0ABM1ICZ9</accession>
<feature type="region of interest" description="Disordered" evidence="10">
    <location>
        <begin position="506"/>
        <end position="530"/>
    </location>
</feature>
<dbReference type="PANTHER" id="PTHR12801:SF115">
    <property type="entry name" value="FI18136P1-RELATED"/>
    <property type="match status" value="1"/>
</dbReference>
<feature type="domain" description="Exonuclease" evidence="12">
    <location>
        <begin position="656"/>
        <end position="813"/>
    </location>
</feature>
<evidence type="ECO:0000256" key="8">
    <source>
        <dbReference type="ARBA" id="ARBA00022839"/>
    </source>
</evidence>
<keyword evidence="8" id="KW-0269">Exonuclease</keyword>
<dbReference type="InterPro" id="IPR034922">
    <property type="entry name" value="REX1-like_exo"/>
</dbReference>
<proteinExistence type="inferred from homology"/>
<dbReference type="InterPro" id="IPR036397">
    <property type="entry name" value="RNaseH_sf"/>
</dbReference>
<feature type="region of interest" description="Disordered" evidence="10">
    <location>
        <begin position="172"/>
        <end position="194"/>
    </location>
</feature>
<evidence type="ECO:0000256" key="9">
    <source>
        <dbReference type="ARBA" id="ARBA00023242"/>
    </source>
</evidence>
<reference evidence="14" key="1">
    <citation type="submission" date="2025-08" db="UniProtKB">
        <authorList>
            <consortium name="RefSeq"/>
        </authorList>
    </citation>
    <scope>IDENTIFICATION</scope>
    <source>
        <tissue evidence="14">Whole body</tissue>
    </source>
</reference>
<sequence length="813" mass="94075">MEDNRSKILFNRAESNIILYFLTMIIGSIIIFLGYILSRYARHRNELDSTKDPYNENIREDVNTLDGPSTSANNINKRMKSKKRREVQQEFSHSWLSGTLKGHTSNVFNMSFSSNGKHLASCAEDHYKRPHGIPMAMMTPKVTPTTRTMSRLPISHLCPLLTNQRYVSLPSYVPPPPPAQRINRCSNVPKNKGYQTSMGYQHQLQQQQYYSRSYYQKKRDQQYYQQQREQQYYQQEQKYNQEEEPEEEEEGKVQEDQEQEQTPLSSSTSTELSTSKNLKRKSASPLWIPPPQQPTTIKPTSNNNSELKDDSVYIPEYKQNVCNLNHYQQVARNIYFHQVYMQLMSIEQLFISGRPIISLRSDVLPNFRYIELAKQLAQQLAEQLEVGKLTTEQLTAQLGEINAGVVEDTSLYKNAVLPYWMEGRYPSKETYGFVETKRNEFIINDTILEYVLRTYVHHPLYLIEAGYPCALNFDARFKQFINNLHKPFKPKNKFNMIQSVNNVNTVANNNSESDTTDNDEQLSRDCVRSSSFTSSSRKDYINETTTRQRSSSISNMVEFDTIETRCSMCLKGFYLYRANGDLDKTEVCIHHPGELIFHNRDKVKTWTCCKNRASVLGCKTETSHVWKSYKKNFTSSQIDYVRTKPSEVQSENRIYGIYGIDCEMVTTEKGLELARVSLVNIHGHVVYNEYVIPSCKVIDHNTRFSGITPDDLSKATKTLKVVQQDLLGFIKAETILIGHALENDLKVLRMIHYTCIDTALLFKHPDDLPFRHSLRVLSKSYLNRIIQNGSHNSVEDTLSALDLVLYKLRTDGF</sequence>
<dbReference type="InterPro" id="IPR012337">
    <property type="entry name" value="RNaseH-like_sf"/>
</dbReference>
<dbReference type="CDD" id="cd06145">
    <property type="entry name" value="REX1_like"/>
    <property type="match status" value="1"/>
</dbReference>
<feature type="compositionally biased region" description="Low complexity" evidence="10">
    <location>
        <begin position="222"/>
        <end position="238"/>
    </location>
</feature>
<dbReference type="InterPro" id="IPR007051">
    <property type="entry name" value="CHORD_dom"/>
</dbReference>
<evidence type="ECO:0000256" key="4">
    <source>
        <dbReference type="ARBA" id="ARBA00022723"/>
    </source>
</evidence>
<dbReference type="InterPro" id="IPR047021">
    <property type="entry name" value="REXO1/3/4-like"/>
</dbReference>
<dbReference type="Gene3D" id="3.30.420.10">
    <property type="entry name" value="Ribonuclease H-like superfamily/Ribonuclease H"/>
    <property type="match status" value="1"/>
</dbReference>
<dbReference type="InterPro" id="IPR015943">
    <property type="entry name" value="WD40/YVTN_repeat-like_dom_sf"/>
</dbReference>
<protein>
    <submittedName>
        <fullName evidence="14">Uncharacterized protein LOC107067262 isoform X1</fullName>
    </submittedName>
</protein>
<feature type="compositionally biased region" description="Low complexity" evidence="10">
    <location>
        <begin position="260"/>
        <end position="275"/>
    </location>
</feature>
<organism evidence="13 14">
    <name type="scientific">Polistes dominula</name>
    <name type="common">European paper wasp</name>
    <name type="synonym">Vespa dominula</name>
    <dbReference type="NCBI Taxonomy" id="743375"/>
    <lineage>
        <taxon>Eukaryota</taxon>
        <taxon>Metazoa</taxon>
        <taxon>Ecdysozoa</taxon>
        <taxon>Arthropoda</taxon>
        <taxon>Hexapoda</taxon>
        <taxon>Insecta</taxon>
        <taxon>Pterygota</taxon>
        <taxon>Neoptera</taxon>
        <taxon>Endopterygota</taxon>
        <taxon>Hymenoptera</taxon>
        <taxon>Apocrita</taxon>
        <taxon>Aculeata</taxon>
        <taxon>Vespoidea</taxon>
        <taxon>Vespidae</taxon>
        <taxon>Polistinae</taxon>
        <taxon>Polistini</taxon>
        <taxon>Polistes</taxon>
    </lineage>
</organism>
<dbReference type="PANTHER" id="PTHR12801">
    <property type="entry name" value="RNA EXONUCLEASE REXO1 / RECO3 FAMILY MEMBER-RELATED"/>
    <property type="match status" value="1"/>
</dbReference>
<keyword evidence="13" id="KW-1185">Reference proteome</keyword>
<gene>
    <name evidence="14" type="primary">LOC107067262</name>
</gene>
<dbReference type="Pfam" id="PF04968">
    <property type="entry name" value="CHORD"/>
    <property type="match status" value="1"/>
</dbReference>
<evidence type="ECO:0000256" key="5">
    <source>
        <dbReference type="ARBA" id="ARBA00022737"/>
    </source>
</evidence>